<dbReference type="EMBL" id="JALJEJ010000001">
    <property type="protein sequence ID" value="MCJ8208535.1"/>
    <property type="molecule type" value="Genomic_DNA"/>
</dbReference>
<dbReference type="Pfam" id="PF14534">
    <property type="entry name" value="DUF4440"/>
    <property type="match status" value="1"/>
</dbReference>
<evidence type="ECO:0000259" key="2">
    <source>
        <dbReference type="Pfam" id="PF14534"/>
    </source>
</evidence>
<dbReference type="Gene3D" id="3.10.450.50">
    <property type="match status" value="1"/>
</dbReference>
<protein>
    <submittedName>
        <fullName evidence="3">Nuclear transport factor 2 family protein</fullName>
    </submittedName>
</protein>
<dbReference type="AlphaFoldDB" id="A0A9X1X186"/>
<dbReference type="InterPro" id="IPR027843">
    <property type="entry name" value="DUF4440"/>
</dbReference>
<dbReference type="InterPro" id="IPR032710">
    <property type="entry name" value="NTF2-like_dom_sf"/>
</dbReference>
<feature type="chain" id="PRO_5040878374" evidence="1">
    <location>
        <begin position="20"/>
        <end position="158"/>
    </location>
</feature>
<proteinExistence type="predicted"/>
<feature type="signal peptide" evidence="1">
    <location>
        <begin position="1"/>
        <end position="19"/>
    </location>
</feature>
<sequence>MKTFLALLFAVFTCLSLRAQDVNGSNADSGSLERATAALREAFAKGDIALVVKLHHPDIVKYFGGKNVVTGRAELEKGVREWLTNSHVEFIENKVESTFFNKGTAVQTSIFTIRNTPKSGGKPTIGRGRSMVVYVKDSSSPTGWLSVREIVQEAPPEI</sequence>
<dbReference type="RefSeq" id="WP_245128364.1">
    <property type="nucleotide sequence ID" value="NZ_JALJEJ010000001.1"/>
</dbReference>
<gene>
    <name evidence="3" type="ORF">MUY27_02360</name>
</gene>
<keyword evidence="1" id="KW-0732">Signal</keyword>
<evidence type="ECO:0000256" key="1">
    <source>
        <dbReference type="SAM" id="SignalP"/>
    </source>
</evidence>
<name>A0A9X1X186_9SPHI</name>
<reference evidence="3" key="1">
    <citation type="submission" date="2022-04" db="EMBL/GenBank/DDBJ databases">
        <title>Mucilaginibacter sp. RS28 isolated from freshwater.</title>
        <authorList>
            <person name="Ko S.-R."/>
        </authorList>
    </citation>
    <scope>NUCLEOTIDE SEQUENCE</scope>
    <source>
        <strain evidence="3">RS28</strain>
    </source>
</reference>
<keyword evidence="4" id="KW-1185">Reference proteome</keyword>
<organism evidence="3 4">
    <name type="scientific">Mucilaginibacter straminoryzae</name>
    <dbReference type="NCBI Taxonomy" id="2932774"/>
    <lineage>
        <taxon>Bacteria</taxon>
        <taxon>Pseudomonadati</taxon>
        <taxon>Bacteroidota</taxon>
        <taxon>Sphingobacteriia</taxon>
        <taxon>Sphingobacteriales</taxon>
        <taxon>Sphingobacteriaceae</taxon>
        <taxon>Mucilaginibacter</taxon>
    </lineage>
</organism>
<evidence type="ECO:0000313" key="4">
    <source>
        <dbReference type="Proteomes" id="UP001139450"/>
    </source>
</evidence>
<comment type="caution">
    <text evidence="3">The sequence shown here is derived from an EMBL/GenBank/DDBJ whole genome shotgun (WGS) entry which is preliminary data.</text>
</comment>
<accession>A0A9X1X186</accession>
<dbReference type="SUPFAM" id="SSF54427">
    <property type="entry name" value="NTF2-like"/>
    <property type="match status" value="1"/>
</dbReference>
<dbReference type="Proteomes" id="UP001139450">
    <property type="component" value="Unassembled WGS sequence"/>
</dbReference>
<evidence type="ECO:0000313" key="3">
    <source>
        <dbReference type="EMBL" id="MCJ8208535.1"/>
    </source>
</evidence>
<feature type="domain" description="DUF4440" evidence="2">
    <location>
        <begin position="34"/>
        <end position="137"/>
    </location>
</feature>